<keyword evidence="3" id="KW-1185">Reference proteome</keyword>
<evidence type="ECO:0008006" key="4">
    <source>
        <dbReference type="Google" id="ProtNLM"/>
    </source>
</evidence>
<name>A0A372IPT2_9BACT</name>
<evidence type="ECO:0000256" key="1">
    <source>
        <dbReference type="SAM" id="MobiDB-lite"/>
    </source>
</evidence>
<proteinExistence type="predicted"/>
<evidence type="ECO:0000313" key="2">
    <source>
        <dbReference type="EMBL" id="RFU16888.1"/>
    </source>
</evidence>
<comment type="caution">
    <text evidence="2">The sequence shown here is derived from an EMBL/GenBank/DDBJ whole genome shotgun (WGS) entry which is preliminary data.</text>
</comment>
<dbReference type="Proteomes" id="UP000264702">
    <property type="component" value="Unassembled WGS sequence"/>
</dbReference>
<reference evidence="2 3" key="1">
    <citation type="submission" date="2018-08" db="EMBL/GenBank/DDBJ databases">
        <title>Acidipila sp. 4G-K13, an acidobacterium isolated from forest soil.</title>
        <authorList>
            <person name="Gao Z.-H."/>
            <person name="Qiu L.-H."/>
        </authorList>
    </citation>
    <scope>NUCLEOTIDE SEQUENCE [LARGE SCALE GENOMIC DNA]</scope>
    <source>
        <strain evidence="2 3">4G-K13</strain>
    </source>
</reference>
<sequence length="238" mass="26392">MAFLLFAPAPMRAQDSSSQQPQQDQSAQQNNPNRVSVLRQAQERVRARRQQRIQQIIQDTYSHKYEVYFGGGYQRFRPGNTLQHVNESGWNVGITDYIHGNLGVAADFRGYYGTTYTGTNPGAQEFHIFAPSISQYTFMAGPQYRFYRGLHWGWTGQVLAGVGHGNFGTGTGGLPPTLIGLYPDGNVVNVTAGASVDYNLGPGLAIRLTPNYLLTDYGSTLQHNAGFEMGVVYRFGRR</sequence>
<accession>A0A372IPT2</accession>
<dbReference type="EMBL" id="QVQT01000003">
    <property type="protein sequence ID" value="RFU16888.1"/>
    <property type="molecule type" value="Genomic_DNA"/>
</dbReference>
<dbReference type="AlphaFoldDB" id="A0A372IPT2"/>
<dbReference type="OrthoDB" id="115219at2"/>
<dbReference type="RefSeq" id="WP_117299056.1">
    <property type="nucleotide sequence ID" value="NZ_QVQT02000003.1"/>
</dbReference>
<organism evidence="2 3">
    <name type="scientific">Paracidobacterium acidisoli</name>
    <dbReference type="NCBI Taxonomy" id="2303751"/>
    <lineage>
        <taxon>Bacteria</taxon>
        <taxon>Pseudomonadati</taxon>
        <taxon>Acidobacteriota</taxon>
        <taxon>Terriglobia</taxon>
        <taxon>Terriglobales</taxon>
        <taxon>Acidobacteriaceae</taxon>
        <taxon>Paracidobacterium</taxon>
    </lineage>
</organism>
<gene>
    <name evidence="2" type="ORF">D0Y96_09110</name>
</gene>
<feature type="compositionally biased region" description="Low complexity" evidence="1">
    <location>
        <begin position="13"/>
        <end position="32"/>
    </location>
</feature>
<protein>
    <recommendedName>
        <fullName evidence="4">Outer membrane protein beta-barrel domain-containing protein</fullName>
    </recommendedName>
</protein>
<evidence type="ECO:0000313" key="3">
    <source>
        <dbReference type="Proteomes" id="UP000264702"/>
    </source>
</evidence>
<feature type="region of interest" description="Disordered" evidence="1">
    <location>
        <begin position="7"/>
        <end position="34"/>
    </location>
</feature>